<evidence type="ECO:0000313" key="3">
    <source>
        <dbReference type="Proteomes" id="UP001595420"/>
    </source>
</evidence>
<dbReference type="PANTHER" id="PTHR11002">
    <property type="entry name" value="CARBONIC ANHYDRASE"/>
    <property type="match status" value="1"/>
</dbReference>
<dbReference type="Proteomes" id="UP001595420">
    <property type="component" value="Unassembled WGS sequence"/>
</dbReference>
<dbReference type="PROSITE" id="PS00705">
    <property type="entry name" value="PROK_CO2_ANHYDRASE_2"/>
    <property type="match status" value="1"/>
</dbReference>
<name>A0ABV7BUW9_9PROT</name>
<comment type="caution">
    <text evidence="2">The sequence shown here is derived from an EMBL/GenBank/DDBJ whole genome shotgun (WGS) entry which is preliminary data.</text>
</comment>
<dbReference type="PANTHER" id="PTHR11002:SF79">
    <property type="entry name" value="CARBONIC ANHYDRASE 2"/>
    <property type="match status" value="1"/>
</dbReference>
<organism evidence="2 3">
    <name type="scientific">Falsiroseomonas tokyonensis</name>
    <dbReference type="NCBI Taxonomy" id="430521"/>
    <lineage>
        <taxon>Bacteria</taxon>
        <taxon>Pseudomonadati</taxon>
        <taxon>Pseudomonadota</taxon>
        <taxon>Alphaproteobacteria</taxon>
        <taxon>Acetobacterales</taxon>
        <taxon>Roseomonadaceae</taxon>
        <taxon>Falsiroseomonas</taxon>
    </lineage>
</organism>
<dbReference type="InterPro" id="IPR001765">
    <property type="entry name" value="Carbonic_anhydrase"/>
</dbReference>
<gene>
    <name evidence="2" type="ORF">ACFOD3_14530</name>
</gene>
<dbReference type="EMBL" id="JBHRSB010000004">
    <property type="protein sequence ID" value="MFC3001118.1"/>
    <property type="molecule type" value="Genomic_DNA"/>
</dbReference>
<keyword evidence="1" id="KW-0862">Zinc</keyword>
<evidence type="ECO:0000313" key="2">
    <source>
        <dbReference type="EMBL" id="MFC3001118.1"/>
    </source>
</evidence>
<dbReference type="SMART" id="SM00947">
    <property type="entry name" value="Pro_CA"/>
    <property type="match status" value="1"/>
</dbReference>
<comment type="function">
    <text evidence="1">Reversible hydration of carbon dioxide.</text>
</comment>
<dbReference type="EC" id="4.2.1.1" evidence="1"/>
<comment type="catalytic activity">
    <reaction evidence="1">
        <text>hydrogencarbonate + H(+) = CO2 + H2O</text>
        <dbReference type="Rhea" id="RHEA:10748"/>
        <dbReference type="ChEBI" id="CHEBI:15377"/>
        <dbReference type="ChEBI" id="CHEBI:15378"/>
        <dbReference type="ChEBI" id="CHEBI:16526"/>
        <dbReference type="ChEBI" id="CHEBI:17544"/>
        <dbReference type="EC" id="4.2.1.1"/>
    </reaction>
</comment>
<evidence type="ECO:0000256" key="1">
    <source>
        <dbReference type="RuleBase" id="RU003956"/>
    </source>
</evidence>
<comment type="similarity">
    <text evidence="1">Belongs to the beta-class carbonic anhydrase family.</text>
</comment>
<reference evidence="3" key="1">
    <citation type="journal article" date="2019" name="Int. J. Syst. Evol. Microbiol.">
        <title>The Global Catalogue of Microorganisms (GCM) 10K type strain sequencing project: providing services to taxonomists for standard genome sequencing and annotation.</title>
        <authorList>
            <consortium name="The Broad Institute Genomics Platform"/>
            <consortium name="The Broad Institute Genome Sequencing Center for Infectious Disease"/>
            <person name="Wu L."/>
            <person name="Ma J."/>
        </authorList>
    </citation>
    <scope>NUCLEOTIDE SEQUENCE [LARGE SCALE GENOMIC DNA]</scope>
    <source>
        <strain evidence="3">CGMCC 1.16855</strain>
    </source>
</reference>
<dbReference type="InterPro" id="IPR015892">
    <property type="entry name" value="Carbonic_anhydrase_CS"/>
</dbReference>
<dbReference type="RefSeq" id="WP_216837205.1">
    <property type="nucleotide sequence ID" value="NZ_JAFNJS010000004.1"/>
</dbReference>
<sequence length="246" mass="24862">MPACPCCTDAFPHRASRGHGRRGLMAAMAGLAATAAGLTPARAASSLPPTTLTPDQALDRLMQGHRRFLAQAAQPGPGNLERRAILATGQAPFAAVLGCADSRATPEVLFQAGLGEIFVARNAGNLADTGAIGSLEYAVANLGVPLIMVLGHQHCGAAGAAVALAQQPLSLPVHLRDMLLPMLPAALAALRAGGDVVEGTVRANVAMNVARLLAESPVLASAAAAGRLKVVGGHYALDTQQVSAIA</sequence>
<protein>
    <recommendedName>
        <fullName evidence="1">Carbonic anhydrase</fullName>
        <ecNumber evidence="1">4.2.1.1</ecNumber>
    </recommendedName>
    <alternativeName>
        <fullName evidence="1">Carbonate dehydratase</fullName>
    </alternativeName>
</protein>
<keyword evidence="3" id="KW-1185">Reference proteome</keyword>
<keyword evidence="1" id="KW-0456">Lyase</keyword>
<accession>A0ABV7BUW9</accession>
<proteinExistence type="inferred from homology"/>
<dbReference type="Pfam" id="PF00484">
    <property type="entry name" value="Pro_CA"/>
    <property type="match status" value="1"/>
</dbReference>